<dbReference type="AlphaFoldDB" id="L7JEU2"/>
<name>L7JEU2_PYRO1</name>
<dbReference type="EMBL" id="JH794174">
    <property type="protein sequence ID" value="ELQ66751.1"/>
    <property type="molecule type" value="Genomic_DNA"/>
</dbReference>
<sequence>MGFKEKRILPSCKQQLPRGN</sequence>
<organism>
    <name type="scientific">Pyricularia oryzae (strain P131)</name>
    <name type="common">Rice blast fungus</name>
    <name type="synonym">Magnaporthe oryzae</name>
    <dbReference type="NCBI Taxonomy" id="1143193"/>
    <lineage>
        <taxon>Eukaryota</taxon>
        <taxon>Fungi</taxon>
        <taxon>Dikarya</taxon>
        <taxon>Ascomycota</taxon>
        <taxon>Pezizomycotina</taxon>
        <taxon>Sordariomycetes</taxon>
        <taxon>Sordariomycetidae</taxon>
        <taxon>Magnaporthales</taxon>
        <taxon>Pyriculariaceae</taxon>
        <taxon>Pyricularia</taxon>
    </lineage>
</organism>
<evidence type="ECO:0000256" key="1">
    <source>
        <dbReference type="SAM" id="MobiDB-lite"/>
    </source>
</evidence>
<accession>L7JEU2</accession>
<reference evidence="2" key="1">
    <citation type="journal article" date="2012" name="PLoS Genet.">
        <title>Comparative analysis of the genomes of two field isolates of the rice blast fungus Magnaporthe oryzae.</title>
        <authorList>
            <person name="Xue M."/>
            <person name="Yang J."/>
            <person name="Li Z."/>
            <person name="Hu S."/>
            <person name="Yao N."/>
            <person name="Dean R.A."/>
            <person name="Zhao W."/>
            <person name="Shen M."/>
            <person name="Zhang H."/>
            <person name="Li C."/>
            <person name="Liu L."/>
            <person name="Cao L."/>
            <person name="Xu X."/>
            <person name="Xing Y."/>
            <person name="Hsiang T."/>
            <person name="Zhang Z."/>
            <person name="Xu J.R."/>
            <person name="Peng Y.L."/>
        </authorList>
    </citation>
    <scope>NUCLEOTIDE SEQUENCE [LARGE SCALE GENOMIC DNA]</scope>
    <source>
        <strain evidence="2">P131</strain>
    </source>
</reference>
<proteinExistence type="predicted"/>
<gene>
    <name evidence="2" type="ORF">OOW_P131scaffold00360g2</name>
</gene>
<protein>
    <submittedName>
        <fullName evidence="2">Uncharacterized protein</fullName>
    </submittedName>
</protein>
<evidence type="ECO:0000313" key="2">
    <source>
        <dbReference type="EMBL" id="ELQ66751.1"/>
    </source>
</evidence>
<feature type="region of interest" description="Disordered" evidence="1">
    <location>
        <begin position="1"/>
        <end position="20"/>
    </location>
</feature>